<reference evidence="5 6" key="1">
    <citation type="submission" date="2024-10" db="EMBL/GenBank/DDBJ databases">
        <title>The Natural Products Discovery Center: Release of the First 8490 Sequenced Strains for Exploring Actinobacteria Biosynthetic Diversity.</title>
        <authorList>
            <person name="Kalkreuter E."/>
            <person name="Kautsar S.A."/>
            <person name="Yang D."/>
            <person name="Bader C.D."/>
            <person name="Teijaro C.N."/>
            <person name="Fluegel L."/>
            <person name="Davis C.M."/>
            <person name="Simpson J.R."/>
            <person name="Lauterbach L."/>
            <person name="Steele A.D."/>
            <person name="Gui C."/>
            <person name="Meng S."/>
            <person name="Li G."/>
            <person name="Viehrig K."/>
            <person name="Ye F."/>
            <person name="Su P."/>
            <person name="Kiefer A.F."/>
            <person name="Nichols A."/>
            <person name="Cepeda A.J."/>
            <person name="Yan W."/>
            <person name="Fan B."/>
            <person name="Jiang Y."/>
            <person name="Adhikari A."/>
            <person name="Zheng C.-J."/>
            <person name="Schuster L."/>
            <person name="Cowan T.M."/>
            <person name="Smanski M.J."/>
            <person name="Chevrette M.G."/>
            <person name="De Carvalho L.P.S."/>
            <person name="Shen B."/>
        </authorList>
    </citation>
    <scope>NUCLEOTIDE SEQUENCE [LARGE SCALE GENOMIC DNA]</scope>
    <source>
        <strain evidence="5 6">NPDC019626</strain>
    </source>
</reference>
<evidence type="ECO:0000256" key="3">
    <source>
        <dbReference type="ARBA" id="ARBA00022840"/>
    </source>
</evidence>
<feature type="domain" description="UspA" evidence="4">
    <location>
        <begin position="168"/>
        <end position="303"/>
    </location>
</feature>
<dbReference type="InterPro" id="IPR014729">
    <property type="entry name" value="Rossmann-like_a/b/a_fold"/>
</dbReference>
<dbReference type="InterPro" id="IPR006016">
    <property type="entry name" value="UspA"/>
</dbReference>
<organism evidence="5 6">
    <name type="scientific">Nocardia beijingensis</name>
    <dbReference type="NCBI Taxonomy" id="95162"/>
    <lineage>
        <taxon>Bacteria</taxon>
        <taxon>Bacillati</taxon>
        <taxon>Actinomycetota</taxon>
        <taxon>Actinomycetes</taxon>
        <taxon>Mycobacteriales</taxon>
        <taxon>Nocardiaceae</taxon>
        <taxon>Nocardia</taxon>
    </lineage>
</organism>
<feature type="domain" description="UspA" evidence="4">
    <location>
        <begin position="16"/>
        <end position="154"/>
    </location>
</feature>
<keyword evidence="3" id="KW-0067">ATP-binding</keyword>
<keyword evidence="2" id="KW-0547">Nucleotide-binding</keyword>
<evidence type="ECO:0000313" key="5">
    <source>
        <dbReference type="EMBL" id="MFI2318945.1"/>
    </source>
</evidence>
<dbReference type="PANTHER" id="PTHR46268:SF27">
    <property type="entry name" value="UNIVERSAL STRESS PROTEIN RV2623"/>
    <property type="match status" value="1"/>
</dbReference>
<proteinExistence type="inferred from homology"/>
<dbReference type="PRINTS" id="PR01438">
    <property type="entry name" value="UNVRSLSTRESS"/>
</dbReference>
<dbReference type="EMBL" id="JBIRXV010000001">
    <property type="protein sequence ID" value="MFI2318945.1"/>
    <property type="molecule type" value="Genomic_DNA"/>
</dbReference>
<accession>A0ABW7W7K5</accession>
<dbReference type="Pfam" id="PF00582">
    <property type="entry name" value="Usp"/>
    <property type="match status" value="2"/>
</dbReference>
<dbReference type="RefSeq" id="WP_396946169.1">
    <property type="nucleotide sequence ID" value="NZ_JBIRXV010000001.1"/>
</dbReference>
<keyword evidence="6" id="KW-1185">Reference proteome</keyword>
<gene>
    <name evidence="5" type="ORF">ACH47G_00500</name>
</gene>
<comment type="caution">
    <text evidence="5">The sequence shown here is derived from an EMBL/GenBank/DDBJ whole genome shotgun (WGS) entry which is preliminary data.</text>
</comment>
<evidence type="ECO:0000256" key="2">
    <source>
        <dbReference type="ARBA" id="ARBA00022741"/>
    </source>
</evidence>
<comment type="similarity">
    <text evidence="1">Belongs to the universal stress protein A family.</text>
</comment>
<dbReference type="Proteomes" id="UP001611450">
    <property type="component" value="Unassembled WGS sequence"/>
</dbReference>
<sequence>MTEQRFDDPHHLAAAKVVVGVDGSDGSWTAVRWAARFAAEHGRELEILHGMELVGTGWVLSDYEVVIPSVVDAIREQGRDVVTRAERVARSVAPDLRVSARATPDTGKHLLIEHSAEAYAVVIGATGDAGTLTHLGSTLLAVTAHAKGTVIVVRSDPDSDGSVRTSGPVVVGVDGSPVSDTAIAVAFTEAAERGVGLVAVHVWTDFDSGRFAGHVNLAETELDKVERAILAERIAGWQEKFPDVHITRKVEISAPAPHLLAWSKVAQLVVVGSRGRGGFAGMLLGSTANTLVQHACCPVMVVHPAR</sequence>
<dbReference type="PANTHER" id="PTHR46268">
    <property type="entry name" value="STRESS RESPONSE PROTEIN NHAX"/>
    <property type="match status" value="1"/>
</dbReference>
<dbReference type="SUPFAM" id="SSF52402">
    <property type="entry name" value="Adenine nucleotide alpha hydrolases-like"/>
    <property type="match status" value="2"/>
</dbReference>
<evidence type="ECO:0000313" key="6">
    <source>
        <dbReference type="Proteomes" id="UP001611450"/>
    </source>
</evidence>
<dbReference type="InterPro" id="IPR006015">
    <property type="entry name" value="Universal_stress_UspA"/>
</dbReference>
<protein>
    <submittedName>
        <fullName evidence="5">Universal stress protein</fullName>
    </submittedName>
</protein>
<name>A0ABW7W7K5_9NOCA</name>
<evidence type="ECO:0000259" key="4">
    <source>
        <dbReference type="Pfam" id="PF00582"/>
    </source>
</evidence>
<dbReference type="Gene3D" id="3.40.50.620">
    <property type="entry name" value="HUPs"/>
    <property type="match status" value="2"/>
</dbReference>
<evidence type="ECO:0000256" key="1">
    <source>
        <dbReference type="ARBA" id="ARBA00008791"/>
    </source>
</evidence>